<dbReference type="Gene3D" id="3.30.70.1450">
    <property type="entry name" value="Regulator of K+ conductance, C-terminal domain"/>
    <property type="match status" value="2"/>
</dbReference>
<keyword evidence="4" id="KW-0677">Repeat</keyword>
<evidence type="ECO:0000256" key="2">
    <source>
        <dbReference type="ARBA" id="ARBA00022448"/>
    </source>
</evidence>
<dbReference type="Pfam" id="PF02080">
    <property type="entry name" value="TrkA_C"/>
    <property type="match status" value="1"/>
</dbReference>
<evidence type="ECO:0000256" key="3">
    <source>
        <dbReference type="ARBA" id="ARBA00022692"/>
    </source>
</evidence>
<dbReference type="EMBL" id="CACVAY010000050">
    <property type="protein sequence ID" value="CAA6811781.1"/>
    <property type="molecule type" value="Genomic_DNA"/>
</dbReference>
<dbReference type="SUPFAM" id="SSF116726">
    <property type="entry name" value="TrkA C-terminal domain-like"/>
    <property type="match status" value="2"/>
</dbReference>
<evidence type="ECO:0000256" key="7">
    <source>
        <dbReference type="SAM" id="Phobius"/>
    </source>
</evidence>
<sequence length="605" mass="64934">MPDPHAIFVLLLTLVALFLFTRNEIPIETSALLILCVLAVTFEVFPYPIDAGQFHAVDFFHGFGHEALIAVCGLMIVGAGIVQTGALEPVGRILASLWTKSPALSFLLTLLLAALLSAFINNTPIVVLLIPILVSVALRTGGNPSSVLMPMGFATLLGGMGTTIGTSTNLLVVTVATDLGLPQFGMFDFALPALMAGSVGIAFLLFIAPRLLPKRTLLLDENNQRVFTAHLVIPEGSFAADKSLGEIIAKTAGEMSVGKIRRTASTFLPPLSEMIIQADDRLLVHDTPEKLKEYEQTLGAQLYSGSKQVDDEHPLESKDQQLIEIIVHGRSPLKNRTLKKIRFIEQYKLVALAVHRGGEKIQSMPQGLGNLRLLEGDVLLVQGRRENIDALKAHHEFLVLDRQLDVAHTKNANLSLFIMLAVVVTAGFGILPIAVSAMVGALAMLLTGCLNWNQATRALSVSVIMIVVTSLALGLAMQVTGGSEWIADGFVSLTRGASPAIAISALIFLMAVFTNIISNNAAAVIGTPIAVSIAQSLGQPAEPFVLAVLFGANMSYATPMAYTTNLLIMSAGNYKFSDFLRVGIPLTLLMWLVYSLLLPMLYDLH</sequence>
<name>A0A6S6SXG5_9GAMM</name>
<keyword evidence="6 7" id="KW-0472">Membrane</keyword>
<feature type="transmembrane region" description="Helical" evidence="7">
    <location>
        <begin position="153"/>
        <end position="177"/>
    </location>
</feature>
<dbReference type="GO" id="GO:0005886">
    <property type="term" value="C:plasma membrane"/>
    <property type="evidence" value="ECO:0007669"/>
    <property type="project" value="TreeGrafter"/>
</dbReference>
<feature type="transmembrane region" description="Helical" evidence="7">
    <location>
        <begin position="579"/>
        <end position="602"/>
    </location>
</feature>
<feature type="transmembrane region" description="Helical" evidence="7">
    <location>
        <begin position="497"/>
        <end position="517"/>
    </location>
</feature>
<dbReference type="GO" id="GO:0006813">
    <property type="term" value="P:potassium ion transport"/>
    <property type="evidence" value="ECO:0007669"/>
    <property type="project" value="InterPro"/>
</dbReference>
<feature type="transmembrane region" description="Helical" evidence="7">
    <location>
        <begin position="29"/>
        <end position="47"/>
    </location>
</feature>
<dbReference type="PANTHER" id="PTHR43652:SF2">
    <property type="entry name" value="BASIC AMINO ACID ANTIPORTER YFCC-RELATED"/>
    <property type="match status" value="1"/>
</dbReference>
<feature type="domain" description="RCK C-terminal" evidence="8">
    <location>
        <begin position="310"/>
        <end position="397"/>
    </location>
</feature>
<gene>
    <name evidence="9" type="ORF">HELGO_WM14286</name>
</gene>
<dbReference type="PANTHER" id="PTHR43652">
    <property type="entry name" value="BASIC AMINO ACID ANTIPORTER YFCC-RELATED"/>
    <property type="match status" value="1"/>
</dbReference>
<keyword evidence="3 7" id="KW-0812">Transmembrane</keyword>
<proteinExistence type="predicted"/>
<feature type="transmembrane region" description="Helical" evidence="7">
    <location>
        <begin position="102"/>
        <end position="119"/>
    </location>
</feature>
<evidence type="ECO:0000256" key="1">
    <source>
        <dbReference type="ARBA" id="ARBA00004141"/>
    </source>
</evidence>
<dbReference type="InterPro" id="IPR006037">
    <property type="entry name" value="RCK_C"/>
</dbReference>
<reference evidence="9" key="1">
    <citation type="submission" date="2020-01" db="EMBL/GenBank/DDBJ databases">
        <authorList>
            <person name="Meier V. D."/>
            <person name="Meier V D."/>
        </authorList>
    </citation>
    <scope>NUCLEOTIDE SEQUENCE</scope>
    <source>
        <strain evidence="9">HLG_WM_MAG_07</strain>
    </source>
</reference>
<keyword evidence="5 7" id="KW-1133">Transmembrane helix</keyword>
<dbReference type="PROSITE" id="PS51202">
    <property type="entry name" value="RCK_C"/>
    <property type="match status" value="2"/>
</dbReference>
<feature type="transmembrane region" description="Helical" evidence="7">
    <location>
        <begin position="544"/>
        <end position="567"/>
    </location>
</feature>
<dbReference type="InterPro" id="IPR051679">
    <property type="entry name" value="DASS-Related_Transporters"/>
</dbReference>
<keyword evidence="2" id="KW-0813">Transport</keyword>
<feature type="transmembrane region" description="Helical" evidence="7">
    <location>
        <begin position="189"/>
        <end position="208"/>
    </location>
</feature>
<dbReference type="InterPro" id="IPR036721">
    <property type="entry name" value="RCK_C_sf"/>
</dbReference>
<comment type="subcellular location">
    <subcellularLocation>
        <location evidence="1">Membrane</location>
        <topology evidence="1">Multi-pass membrane protein</topology>
    </subcellularLocation>
</comment>
<evidence type="ECO:0000256" key="5">
    <source>
        <dbReference type="ARBA" id="ARBA00022989"/>
    </source>
</evidence>
<dbReference type="AlphaFoldDB" id="A0A6S6SXG5"/>
<dbReference type="InterPro" id="IPR004680">
    <property type="entry name" value="Cit_transptr-like_dom"/>
</dbReference>
<feature type="transmembrane region" description="Helical" evidence="7">
    <location>
        <begin position="6"/>
        <end position="22"/>
    </location>
</feature>
<protein>
    <submittedName>
        <fullName evidence="9">TrkA-C domain protein</fullName>
    </submittedName>
</protein>
<feature type="transmembrane region" description="Helical" evidence="7">
    <location>
        <begin position="67"/>
        <end position="90"/>
    </location>
</feature>
<evidence type="ECO:0000259" key="8">
    <source>
        <dbReference type="PROSITE" id="PS51202"/>
    </source>
</evidence>
<feature type="transmembrane region" description="Helical" evidence="7">
    <location>
        <begin position="458"/>
        <end position="476"/>
    </location>
</feature>
<evidence type="ECO:0000256" key="4">
    <source>
        <dbReference type="ARBA" id="ARBA00022737"/>
    </source>
</evidence>
<evidence type="ECO:0000313" key="9">
    <source>
        <dbReference type="EMBL" id="CAA6811781.1"/>
    </source>
</evidence>
<accession>A0A6S6SXG5</accession>
<organism evidence="9">
    <name type="scientific">uncultured Thiotrichaceae bacterium</name>
    <dbReference type="NCBI Taxonomy" id="298394"/>
    <lineage>
        <taxon>Bacteria</taxon>
        <taxon>Pseudomonadati</taxon>
        <taxon>Pseudomonadota</taxon>
        <taxon>Gammaproteobacteria</taxon>
        <taxon>Thiotrichales</taxon>
        <taxon>Thiotrichaceae</taxon>
        <taxon>environmental samples</taxon>
    </lineage>
</organism>
<dbReference type="Pfam" id="PF03600">
    <property type="entry name" value="CitMHS"/>
    <property type="match status" value="1"/>
</dbReference>
<dbReference type="GO" id="GO:0008324">
    <property type="term" value="F:monoatomic cation transmembrane transporter activity"/>
    <property type="evidence" value="ECO:0007669"/>
    <property type="project" value="InterPro"/>
</dbReference>
<feature type="domain" description="RCK C-terminal" evidence="8">
    <location>
        <begin position="216"/>
        <end position="300"/>
    </location>
</feature>
<evidence type="ECO:0000256" key="6">
    <source>
        <dbReference type="ARBA" id="ARBA00023136"/>
    </source>
</evidence>
<feature type="transmembrane region" description="Helical" evidence="7">
    <location>
        <begin position="416"/>
        <end position="446"/>
    </location>
</feature>